<name>A0A2C5YB73_9HYPO</name>
<dbReference type="GO" id="GO:0008270">
    <property type="term" value="F:zinc ion binding"/>
    <property type="evidence" value="ECO:0007669"/>
    <property type="project" value="InterPro"/>
</dbReference>
<comment type="caution">
    <text evidence="4">The sequence shown here is derived from an EMBL/GenBank/DDBJ whole genome shotgun (WGS) entry which is preliminary data.</text>
</comment>
<keyword evidence="5" id="KW-1185">Reference proteome</keyword>
<dbReference type="AlphaFoldDB" id="A0A2C5YB73"/>
<dbReference type="OrthoDB" id="5244761at2759"/>
<keyword evidence="1" id="KW-0539">Nucleus</keyword>
<dbReference type="GO" id="GO:0000981">
    <property type="term" value="F:DNA-binding transcription factor activity, RNA polymerase II-specific"/>
    <property type="evidence" value="ECO:0007669"/>
    <property type="project" value="InterPro"/>
</dbReference>
<evidence type="ECO:0000313" key="5">
    <source>
        <dbReference type="Proteomes" id="UP000226192"/>
    </source>
</evidence>
<dbReference type="InterPro" id="IPR001138">
    <property type="entry name" value="Zn2Cys6_DnaBD"/>
</dbReference>
<dbReference type="InterPro" id="IPR053181">
    <property type="entry name" value="EcdB-like_regulator"/>
</dbReference>
<feature type="compositionally biased region" description="Basic and acidic residues" evidence="2">
    <location>
        <begin position="115"/>
        <end position="126"/>
    </location>
</feature>
<dbReference type="SUPFAM" id="SSF57701">
    <property type="entry name" value="Zn2/Cys6 DNA-binding domain"/>
    <property type="match status" value="1"/>
</dbReference>
<evidence type="ECO:0000256" key="2">
    <source>
        <dbReference type="SAM" id="MobiDB-lite"/>
    </source>
</evidence>
<feature type="region of interest" description="Disordered" evidence="2">
    <location>
        <begin position="612"/>
        <end position="652"/>
    </location>
</feature>
<feature type="compositionally biased region" description="Low complexity" evidence="2">
    <location>
        <begin position="69"/>
        <end position="80"/>
    </location>
</feature>
<gene>
    <name evidence="4" type="ORF">CDD81_5006</name>
</gene>
<dbReference type="PANTHER" id="PTHR47785">
    <property type="entry name" value="ZN(II)2CYS6 TRANSCRIPTION FACTOR (EUROFUNG)-RELATED-RELATED"/>
    <property type="match status" value="1"/>
</dbReference>
<dbReference type="PANTHER" id="PTHR47785:SF4">
    <property type="entry name" value="ZN(II)2CYS6 TRANSCRIPTION FACTOR (EUROFUNG)"/>
    <property type="match status" value="1"/>
</dbReference>
<dbReference type="PROSITE" id="PS50048">
    <property type="entry name" value="ZN2_CY6_FUNGAL_2"/>
    <property type="match status" value="1"/>
</dbReference>
<feature type="compositionally biased region" description="Pro residues" evidence="2">
    <location>
        <begin position="45"/>
        <end position="56"/>
    </location>
</feature>
<dbReference type="Pfam" id="PF00172">
    <property type="entry name" value="Zn_clus"/>
    <property type="match status" value="1"/>
</dbReference>
<reference evidence="4 5" key="1">
    <citation type="submission" date="2017-06" db="EMBL/GenBank/DDBJ databases">
        <title>Ant-infecting Ophiocordyceps genomes reveal a high diversity of potential behavioral manipulation genes and a possible major role for enterotoxins.</title>
        <authorList>
            <person name="De Bekker C."/>
            <person name="Evans H.C."/>
            <person name="Brachmann A."/>
            <person name="Hughes D.P."/>
        </authorList>
    </citation>
    <scope>NUCLEOTIDE SEQUENCE [LARGE SCALE GENOMIC DNA]</scope>
    <source>
        <strain evidence="4 5">Map64</strain>
    </source>
</reference>
<dbReference type="STRING" id="1399860.A0A2C5YB73"/>
<evidence type="ECO:0000256" key="1">
    <source>
        <dbReference type="ARBA" id="ARBA00023242"/>
    </source>
</evidence>
<feature type="compositionally biased region" description="Basic residues" evidence="2">
    <location>
        <begin position="101"/>
        <end position="114"/>
    </location>
</feature>
<evidence type="ECO:0000313" key="4">
    <source>
        <dbReference type="EMBL" id="PHH64131.1"/>
    </source>
</evidence>
<dbReference type="SMART" id="SM00066">
    <property type="entry name" value="GAL4"/>
    <property type="match status" value="1"/>
</dbReference>
<dbReference type="EMBL" id="NJET01000036">
    <property type="protein sequence ID" value="PHH64131.1"/>
    <property type="molecule type" value="Genomic_DNA"/>
</dbReference>
<feature type="compositionally biased region" description="Low complexity" evidence="2">
    <location>
        <begin position="191"/>
        <end position="204"/>
    </location>
</feature>
<protein>
    <recommendedName>
        <fullName evidence="3">Zn(2)-C6 fungal-type domain-containing protein</fullName>
    </recommendedName>
</protein>
<feature type="region of interest" description="Disordered" evidence="2">
    <location>
        <begin position="696"/>
        <end position="743"/>
    </location>
</feature>
<feature type="domain" description="Zn(2)-C6 fungal-type" evidence="3">
    <location>
        <begin position="284"/>
        <end position="313"/>
    </location>
</feature>
<organism evidence="4 5">
    <name type="scientific">Ophiocordyceps australis</name>
    <dbReference type="NCBI Taxonomy" id="1399860"/>
    <lineage>
        <taxon>Eukaryota</taxon>
        <taxon>Fungi</taxon>
        <taxon>Dikarya</taxon>
        <taxon>Ascomycota</taxon>
        <taxon>Pezizomycotina</taxon>
        <taxon>Sordariomycetes</taxon>
        <taxon>Hypocreomycetidae</taxon>
        <taxon>Hypocreales</taxon>
        <taxon>Ophiocordycipitaceae</taxon>
        <taxon>Ophiocordyceps</taxon>
    </lineage>
</organism>
<proteinExistence type="predicted"/>
<feature type="compositionally biased region" description="Low complexity" evidence="2">
    <location>
        <begin position="707"/>
        <end position="723"/>
    </location>
</feature>
<feature type="compositionally biased region" description="Low complexity" evidence="2">
    <location>
        <begin position="138"/>
        <end position="159"/>
    </location>
</feature>
<accession>A0A2C5YB73</accession>
<dbReference type="CDD" id="cd00067">
    <property type="entry name" value="GAL4"/>
    <property type="match status" value="1"/>
</dbReference>
<feature type="region of interest" description="Disordered" evidence="2">
    <location>
        <begin position="1"/>
        <end position="225"/>
    </location>
</feature>
<feature type="compositionally biased region" description="Basic and acidic residues" evidence="2">
    <location>
        <begin position="168"/>
        <end position="179"/>
    </location>
</feature>
<dbReference type="PROSITE" id="PS00463">
    <property type="entry name" value="ZN2_CY6_FUNGAL_1"/>
    <property type="match status" value="1"/>
</dbReference>
<evidence type="ECO:0000259" key="3">
    <source>
        <dbReference type="PROSITE" id="PS50048"/>
    </source>
</evidence>
<dbReference type="Proteomes" id="UP000226192">
    <property type="component" value="Unassembled WGS sequence"/>
</dbReference>
<dbReference type="InterPro" id="IPR036864">
    <property type="entry name" value="Zn2-C6_fun-type_DNA-bd_sf"/>
</dbReference>
<dbReference type="Gene3D" id="4.10.240.10">
    <property type="entry name" value="Zn(2)-C6 fungal-type DNA-binding domain"/>
    <property type="match status" value="1"/>
</dbReference>
<sequence length="1178" mass="129553">MDTTSYRNDHDRTSMDPAPPDAKRPRLGLSARSLPPPHSAHQRPHPPPPPHHPPPSARTGQLHPASDPSSCSSSSSSSSSYQQPYPPRSADHGPASASPHAHAHQHQQHQRRRPDHSDLDHRHQDQETLAPMQDQFRQLPHQLQHQHHPPSSSSTQPLPYHQFQSRDSGIKREAGDDSQRSSSTGHGPDLSSSHSAALSSQTAAPLQSTTAYAPESQPRHMSYDGSITVPQSATIFRPTGYSSASSHQHSYEHQACYQPASEPAYSVYPSVGSNKKKNTRASQACDQCRQLKAKCDELKPCKTCRDKGTECRYRDPVPKATDKAQADILDGINKMRHSLSSLASNVFRMTDRITNLETSFSKFSGCSPTKAGSLPDDDMKNARNHSVAVSNASDDHFLDDDDAPQDVSHLGRLPLHLMADDEMEAEPGPPVPPGEHAIPINHTTLAGLLLEWPPIKELTKHHVESAGIRHVSEFPIGPEQNRGSLIVYGRGEDCHPSRHIGQTPDHGMLELADDASEIASPSPAADWGHLGGLSPGDSVDYRGGVLGFDGNPDFSESKVWRYVDSFKENILNMHPIVQPKVLHEWVRQFLDTLPKAPSRPYNKTHTSKTAFAVGSVSGAHTPTEATGSKRKRSPGAEAGEGPSTPGGVRMGRPERSIHNALVLIILALGKVCLSRECVPDALHHADALPQGSPLCRNGVPLSPTQGSPPSHSSHCPSSSLPSPRGTDRGPQSRRSSIHGPGAPRLGYGLKKNYEVIPGLEYFAFATDILGNHIGAYKNMKNVYANIFAGLYQGQLGRPLESFAFIHQAGHKLQVIMRPSLDKLRRMRRNNELIQDPKYNQLALAFWTCLQLESDLIAEMPLPPSGLLSYEDDMPHPNLSLLKDYDERILDSYPAQLYLRTHLNSIHRLFYSPDDPLNPDKKAENKFNNVEVVANAVAGMGWAPPRFHFREDEPPADEILAARLRGKYWGAQVITYRPFVRMILEFNHSQKHNTSAHPASLEIRQGNIYSVPVPSAPEMCNIDHKIRSLAQRGIKALIESTRSFHGLGEKRPIITNVFGTAHAQWGNLLVLAAAFRDPVLHLCIEEKLLQSLFKRTMQFLRQSATVTGSLGVDLHILEGLYRDLFHSNETRSNSAFGNGTGQHTPKIMTAPPPVAFTNGGANYAPNISPHLHMVIPHGR</sequence>